<dbReference type="InterPro" id="IPR023401">
    <property type="entry name" value="ODC_N"/>
</dbReference>
<evidence type="ECO:0000313" key="2">
    <source>
        <dbReference type="Proteomes" id="UP000002361"/>
    </source>
</evidence>
<dbReference type="eggNOG" id="COG2423">
    <property type="taxonomic scope" value="Bacteria"/>
</dbReference>
<dbReference type="GeneID" id="31492245"/>
<dbReference type="GO" id="GO:0005737">
    <property type="term" value="C:cytoplasm"/>
    <property type="evidence" value="ECO:0007669"/>
    <property type="project" value="TreeGrafter"/>
</dbReference>
<protein>
    <submittedName>
        <fullName evidence="1">Ornithine cyclodeaminase-2</fullName>
        <ecNumber evidence="1">4.3.1.12</ecNumber>
    </submittedName>
</protein>
<dbReference type="EMBL" id="CP001312">
    <property type="protein sequence ID" value="ADE87187.1"/>
    <property type="molecule type" value="Genomic_DNA"/>
</dbReference>
<proteinExistence type="predicted"/>
<dbReference type="Gene3D" id="3.30.1780.10">
    <property type="entry name" value="ornithine cyclodeaminase, domain 1"/>
    <property type="match status" value="1"/>
</dbReference>
<dbReference type="RefSeq" id="WP_013069159.1">
    <property type="nucleotide sequence ID" value="NC_014034.1"/>
</dbReference>
<evidence type="ECO:0000313" key="1">
    <source>
        <dbReference type="EMBL" id="ADE87187.1"/>
    </source>
</evidence>
<dbReference type="GO" id="GO:0008473">
    <property type="term" value="F:ornithine cyclodeaminase activity"/>
    <property type="evidence" value="ECO:0007669"/>
    <property type="project" value="UniProtKB-EC"/>
</dbReference>
<dbReference type="InterPro" id="IPR036291">
    <property type="entry name" value="NAD(P)-bd_dom_sf"/>
</dbReference>
<name>D5ASU6_RHOCB</name>
<dbReference type="HOGENOM" id="CLU_042088_1_2_5"/>
<dbReference type="OrthoDB" id="9785971at2"/>
<keyword evidence="1" id="KW-0456">Lyase</keyword>
<dbReference type="PANTHER" id="PTHR13812:SF19">
    <property type="entry name" value="KETIMINE REDUCTASE MU-CRYSTALLIN"/>
    <property type="match status" value="1"/>
</dbReference>
<dbReference type="InterPro" id="IPR003462">
    <property type="entry name" value="ODC_Mu_crystall"/>
</dbReference>
<gene>
    <name evidence="1" type="primary">arcB2</name>
    <name evidence="1" type="ordered locus">RCAP_rcc03463</name>
</gene>
<dbReference type="SUPFAM" id="SSF51735">
    <property type="entry name" value="NAD(P)-binding Rossmann-fold domains"/>
    <property type="match status" value="1"/>
</dbReference>
<dbReference type="PANTHER" id="PTHR13812">
    <property type="entry name" value="KETIMINE REDUCTASE MU-CRYSTALLIN"/>
    <property type="match status" value="1"/>
</dbReference>
<dbReference type="Proteomes" id="UP000002361">
    <property type="component" value="Chromosome"/>
</dbReference>
<dbReference type="EC" id="4.3.1.12" evidence="1"/>
<dbReference type="KEGG" id="rcp:RCAP_rcc03463"/>
<accession>D5ASU6</accession>
<dbReference type="PIRSF" id="PIRSF001439">
    <property type="entry name" value="CryM"/>
    <property type="match status" value="1"/>
</dbReference>
<dbReference type="AlphaFoldDB" id="D5ASU6"/>
<dbReference type="Pfam" id="PF02423">
    <property type="entry name" value="OCD_Mu_crystall"/>
    <property type="match status" value="1"/>
</dbReference>
<keyword evidence="2" id="KW-1185">Reference proteome</keyword>
<dbReference type="STRING" id="272942.RCAP_rcc03463"/>
<sequence length="305" mass="32834">MTPALIGPEAEAQLDWIALTEAFRAGHRLPRAEVADSFLYRGADTLLTRSALIDGLGMLVKAATIVPGNAPDLGTVNGGVMLMEDRTGCLSAVLDFALVTKWKTAGDSLLAARLLARPEAREILICGAGKVAASMIEAYRAAFPGARFTIWNRSQAGAEALAEATGARVERDLETALGTAEIVAGTTMAKEPWLRGDWLQPGTHIDLIGAFRPDMREADDATLRRARLFCDARATTLHHIGEFRDPLARGVISEADVVADFYDIAAGRFVRDSAEDITLCKNGGGAHLDLMTACFIRDRWQARQA</sequence>
<organism evidence="1 2">
    <name type="scientific">Rhodobacter capsulatus (strain ATCC BAA-309 / NBRC 16581 / SB1003)</name>
    <dbReference type="NCBI Taxonomy" id="272942"/>
    <lineage>
        <taxon>Bacteria</taxon>
        <taxon>Pseudomonadati</taxon>
        <taxon>Pseudomonadota</taxon>
        <taxon>Alphaproteobacteria</taxon>
        <taxon>Rhodobacterales</taxon>
        <taxon>Rhodobacter group</taxon>
        <taxon>Rhodobacter</taxon>
    </lineage>
</organism>
<reference key="1">
    <citation type="submission" date="2008-12" db="EMBL/GenBank/DDBJ databases">
        <title>Complete genome sequence of Rhodobacter capsulatus SB1003.</title>
        <authorList>
            <person name="Strnad H."/>
            <person name="Lapidus A."/>
            <person name="Vlcek C."/>
            <person name="Ulbrich P."/>
            <person name="Paces J."/>
            <person name="Maltsev N."/>
            <person name="Kumar V."/>
            <person name="Kogan Y."/>
            <person name="Milgram A."/>
            <person name="Rebrekov D."/>
            <person name="Mazur M."/>
            <person name="Cox R."/>
            <person name="Kyrpides N."/>
            <person name="Kolar M."/>
            <person name="Sachova J."/>
            <person name="Ridl J."/>
            <person name="Ivanova N."/>
            <person name="Kapatral V."/>
            <person name="Los T."/>
            <person name="Lykidis A."/>
            <person name="Mikhailova N."/>
            <person name="Reznik G."/>
            <person name="Vasieva O."/>
            <person name="Fonstein M."/>
            <person name="Paces V."/>
            <person name="Haselkorn R."/>
        </authorList>
    </citation>
    <scope>NUCLEOTIDE SEQUENCE</scope>
    <source>
        <strain>SB1003</strain>
    </source>
</reference>
<reference evidence="1 2" key="2">
    <citation type="journal article" date="2010" name="J. Bacteriol.">
        <title>Complete genome sequence of the photosynthetic purple nonsulfur bacterium Rhodobacter capsulatus SB 1003.</title>
        <authorList>
            <person name="Strnad H."/>
            <person name="Lapidus A."/>
            <person name="Paces J."/>
            <person name="Ulbrich P."/>
            <person name="Vlcek C."/>
            <person name="Paces V."/>
            <person name="Haselkorn R."/>
        </authorList>
    </citation>
    <scope>NUCLEOTIDE SEQUENCE [LARGE SCALE GENOMIC DNA]</scope>
    <source>
        <strain evidence="2">ATCC BAA-309 / NBRC 16581 / SB1003</strain>
    </source>
</reference>
<dbReference type="Gene3D" id="3.40.50.720">
    <property type="entry name" value="NAD(P)-binding Rossmann-like Domain"/>
    <property type="match status" value="1"/>
</dbReference>